<dbReference type="PANTHER" id="PTHR43788:SF6">
    <property type="entry name" value="DNA HELICASE B"/>
    <property type="match status" value="1"/>
</dbReference>
<dbReference type="Pfam" id="PF13538">
    <property type="entry name" value="UvrD_C_2"/>
    <property type="match status" value="1"/>
</dbReference>
<dbReference type="InterPro" id="IPR049550">
    <property type="entry name" value="RecD_N"/>
</dbReference>
<dbReference type="PANTHER" id="PTHR43788">
    <property type="entry name" value="DNA2/NAM7 HELICASE FAMILY MEMBER"/>
    <property type="match status" value="1"/>
</dbReference>
<dbReference type="InterPro" id="IPR050534">
    <property type="entry name" value="Coronavir_polyprotein_1ab"/>
</dbReference>
<dbReference type="GO" id="GO:0008854">
    <property type="term" value="F:exodeoxyribonuclease V activity"/>
    <property type="evidence" value="ECO:0007669"/>
    <property type="project" value="InterPro"/>
</dbReference>
<organism evidence="14 15">
    <name type="scientific">endosymbiont of Escarpia spicata</name>
    <dbReference type="NCBI Taxonomy" id="2200908"/>
    <lineage>
        <taxon>Bacteria</taxon>
        <taxon>Pseudomonadati</taxon>
        <taxon>Pseudomonadota</taxon>
        <taxon>Gammaproteobacteria</taxon>
        <taxon>sulfur-oxidizing symbionts</taxon>
    </lineage>
</organism>
<evidence type="ECO:0000256" key="4">
    <source>
        <dbReference type="ARBA" id="ARBA00022801"/>
    </source>
</evidence>
<feature type="domain" description="RecBCD enzyme subunit RecD N-terminal" evidence="13">
    <location>
        <begin position="14"/>
        <end position="112"/>
    </location>
</feature>
<dbReference type="SUPFAM" id="SSF52540">
    <property type="entry name" value="P-loop containing nucleoside triphosphate hydrolases"/>
    <property type="match status" value="2"/>
</dbReference>
<keyword evidence="5 11" id="KW-0347">Helicase</keyword>
<dbReference type="GO" id="GO:0005524">
    <property type="term" value="F:ATP binding"/>
    <property type="evidence" value="ECO:0007669"/>
    <property type="project" value="UniProtKB-UniRule"/>
</dbReference>
<evidence type="ECO:0000313" key="15">
    <source>
        <dbReference type="Proteomes" id="UP000254771"/>
    </source>
</evidence>
<comment type="similarity">
    <text evidence="11">Belongs to the RecD family.</text>
</comment>
<dbReference type="Pfam" id="PF21185">
    <property type="entry name" value="RecD_N"/>
    <property type="match status" value="1"/>
</dbReference>
<dbReference type="GO" id="GO:0000724">
    <property type="term" value="P:double-strand break repair via homologous recombination"/>
    <property type="evidence" value="ECO:0007669"/>
    <property type="project" value="UniProtKB-UniRule"/>
</dbReference>
<comment type="catalytic activity">
    <reaction evidence="11">
        <text>ATP + H2O = ADP + phosphate + H(+)</text>
        <dbReference type="Rhea" id="RHEA:13065"/>
        <dbReference type="ChEBI" id="CHEBI:15377"/>
        <dbReference type="ChEBI" id="CHEBI:15378"/>
        <dbReference type="ChEBI" id="CHEBI:30616"/>
        <dbReference type="ChEBI" id="CHEBI:43474"/>
        <dbReference type="ChEBI" id="CHEBI:456216"/>
        <dbReference type="EC" id="5.6.2.3"/>
    </reaction>
</comment>
<accession>A0A370DMV0</accession>
<dbReference type="Pfam" id="PF13245">
    <property type="entry name" value="AAA_19"/>
    <property type="match status" value="1"/>
</dbReference>
<comment type="subunit">
    <text evidence="11">Heterotrimer of RecB, RecC and RecD. All subunits contribute to DNA-binding.</text>
</comment>
<feature type="binding site" evidence="11">
    <location>
        <begin position="178"/>
        <end position="185"/>
    </location>
    <ligand>
        <name>ATP</name>
        <dbReference type="ChEBI" id="CHEBI:30616"/>
    </ligand>
</feature>
<keyword evidence="3 11" id="KW-0227">DNA damage</keyword>
<keyword evidence="4 11" id="KW-0378">Hydrolase</keyword>
<sequence>MRDERRLIGQLQGQGLLSDLDVYFADILLQKSDQPSELLALAAAMASRATNEGHVCFDLNEMADRPLNGLDGQVIASVPSLNDWSVQLHQSGVVGTPGEHQPLILDASGRLYLHRYWEYEHRLGFLLDERAARQASNVDEAVLQTSLKQLFPNTSDEIDWQKQAAATAVLRRLSVISGGPGTGKTTTVMRLLALLRQQPGGEALRFALAAPTGKAAARLQETIQQSHDSHLAPMGSLPELASTLHRLLGVRHGSTGFVHNRDNPLALDVLVLDEASMVPVALMAKLLEALPDSARLILLGDKDQLASVEAGAVLGDICSGYRGPTPHFAEQLQRTTGQSPPPDSSDPRALADSVVVLKKSYRFDSASPIGRLASAVNTGNFKQAWELLEEGGAASQIRRIPVNDDTAKLAAGRYAKIFEMIEKGAAPSEIFASLNDSRVLCALHQGPDGVIAINRRIEAELRSRGYITGDSRWFQGRPVLVTRNSYGLGLYNGDIGITLPNPQAGGEISVVFPMADGSFRWIAPARLPEHQTVFAMTVHKSQGSEFNEVLLQLPARDNPLLTRELLYTAITRARSRFLISTEQEVFRALVHRQLRRSSGLAEVLWQ</sequence>
<evidence type="ECO:0000313" key="14">
    <source>
        <dbReference type="EMBL" id="RDH86235.1"/>
    </source>
</evidence>
<dbReference type="GO" id="GO:0016887">
    <property type="term" value="F:ATP hydrolysis activity"/>
    <property type="evidence" value="ECO:0007669"/>
    <property type="project" value="RHEA"/>
</dbReference>
<keyword evidence="2 11" id="KW-0547">Nucleotide-binding</keyword>
<keyword evidence="7 11" id="KW-0067">ATP-binding</keyword>
<gene>
    <name evidence="11 14" type="primary">recD</name>
    <name evidence="14" type="ORF">DIZ78_08630</name>
</gene>
<dbReference type="GO" id="GO:0003677">
    <property type="term" value="F:DNA binding"/>
    <property type="evidence" value="ECO:0007669"/>
    <property type="project" value="UniProtKB-UniRule"/>
</dbReference>
<keyword evidence="9 11" id="KW-0234">DNA repair</keyword>
<dbReference type="Gene3D" id="1.10.10.1020">
    <property type="entry name" value="RecBCD complex, subunit RecD, N-terminal domain"/>
    <property type="match status" value="1"/>
</dbReference>
<evidence type="ECO:0000256" key="6">
    <source>
        <dbReference type="ARBA" id="ARBA00022839"/>
    </source>
</evidence>
<dbReference type="GO" id="GO:0009338">
    <property type="term" value="C:exodeoxyribonuclease V complex"/>
    <property type="evidence" value="ECO:0007669"/>
    <property type="project" value="InterPro"/>
</dbReference>
<dbReference type="EC" id="5.6.2.3" evidence="11"/>
<evidence type="ECO:0000256" key="1">
    <source>
        <dbReference type="ARBA" id="ARBA00022722"/>
    </source>
</evidence>
<dbReference type="GO" id="GO:0017116">
    <property type="term" value="F:single-stranded DNA helicase activity"/>
    <property type="evidence" value="ECO:0007669"/>
    <property type="project" value="TreeGrafter"/>
</dbReference>
<keyword evidence="6 11" id="KW-0269">Exonuclease</keyword>
<evidence type="ECO:0000256" key="8">
    <source>
        <dbReference type="ARBA" id="ARBA00023125"/>
    </source>
</evidence>
<evidence type="ECO:0000256" key="7">
    <source>
        <dbReference type="ARBA" id="ARBA00022840"/>
    </source>
</evidence>
<dbReference type="AlphaFoldDB" id="A0A370DMV0"/>
<keyword evidence="8 11" id="KW-0238">DNA-binding</keyword>
<evidence type="ECO:0000256" key="5">
    <source>
        <dbReference type="ARBA" id="ARBA00022806"/>
    </source>
</evidence>
<dbReference type="Proteomes" id="UP000254771">
    <property type="component" value="Unassembled WGS sequence"/>
</dbReference>
<proteinExistence type="inferred from homology"/>
<dbReference type="HAMAP" id="MF_01487">
    <property type="entry name" value="RecD"/>
    <property type="match status" value="1"/>
</dbReference>
<comment type="function">
    <text evidence="11">A helicase/nuclease that prepares dsDNA breaks (DSB) for recombinational DNA repair. Binds to DSBs and unwinds DNA via a highly rapid and processive ATP-dependent bidirectional helicase activity. Unwinds dsDNA until it encounters a Chi (crossover hotspot instigator) sequence from the 3' direction. Cuts ssDNA a few nucleotides 3' to the Chi site. The properties and activities of the enzyme are changed at Chi. The Chi-altered holoenzyme produces a long 3'-ssDNA overhang and facilitates RecA-binding to the ssDNA for homologous DNA recombination and repair. Holoenzyme degrades any linearized DNA that is unable to undergo homologous recombination. In the holoenzyme this subunit has ssDNA-dependent ATPase and 5'-3' helicase activity. When added to pre-assembled RecBC greatly stimulates nuclease activity and augments holoenzyme processivity. Negatively regulates the RecA-loading ability of RecBCD.</text>
</comment>
<comment type="miscellaneous">
    <text evidence="11">In the RecBCD complex, RecB has a slow 3'-5' helicase, an exonuclease activity and loads RecA onto ssDNA, RecD has a fast 5'-3' helicase activity, while RecC stimulates the ATPase and processivity of the RecB helicase and contributes to recognition of the Chi site.</text>
</comment>
<evidence type="ECO:0000256" key="2">
    <source>
        <dbReference type="ARBA" id="ARBA00022741"/>
    </source>
</evidence>
<feature type="domain" description="UvrD-like helicase C-terminal" evidence="12">
    <location>
        <begin position="533"/>
        <end position="576"/>
    </location>
</feature>
<dbReference type="InterPro" id="IPR041851">
    <property type="entry name" value="RecD_N_sf"/>
</dbReference>
<protein>
    <recommendedName>
        <fullName evidence="11">RecBCD enzyme subunit RecD</fullName>
        <ecNumber evidence="11">5.6.2.3</ecNumber>
    </recommendedName>
    <alternativeName>
        <fullName evidence="11">DNA 5'-3' helicase subunit RecD</fullName>
    </alternativeName>
    <alternativeName>
        <fullName evidence="11">Exonuclease V subunit RecD</fullName>
        <shortName evidence="11">ExoV subunit RecD</shortName>
    </alternativeName>
    <alternativeName>
        <fullName evidence="11">Helicase/nuclease RecBCD subunit RecD</fullName>
    </alternativeName>
</protein>
<keyword evidence="15" id="KW-1185">Reference proteome</keyword>
<dbReference type="CDD" id="cd17933">
    <property type="entry name" value="DEXSc_RecD-like"/>
    <property type="match status" value="1"/>
</dbReference>
<evidence type="ECO:0000259" key="12">
    <source>
        <dbReference type="Pfam" id="PF13538"/>
    </source>
</evidence>
<keyword evidence="10 11" id="KW-0413">Isomerase</keyword>
<dbReference type="Gene3D" id="3.40.50.300">
    <property type="entry name" value="P-loop containing nucleotide triphosphate hydrolases"/>
    <property type="match status" value="3"/>
</dbReference>
<dbReference type="InterPro" id="IPR027785">
    <property type="entry name" value="UvrD-like_helicase_C"/>
</dbReference>
<dbReference type="NCBIfam" id="TIGR01447">
    <property type="entry name" value="recD"/>
    <property type="match status" value="1"/>
</dbReference>
<evidence type="ECO:0000256" key="11">
    <source>
        <dbReference type="HAMAP-Rule" id="MF_01487"/>
    </source>
</evidence>
<reference evidence="14 15" key="1">
    <citation type="journal article" date="2018" name="ISME J.">
        <title>Endosymbiont genomes yield clues of tubeworm success.</title>
        <authorList>
            <person name="Li Y."/>
            <person name="Liles M.R."/>
            <person name="Halanych K.M."/>
        </authorList>
    </citation>
    <scope>NUCLEOTIDE SEQUENCE [LARGE SCALE GENOMIC DNA]</scope>
    <source>
        <strain evidence="14">A1462</strain>
    </source>
</reference>
<keyword evidence="1 11" id="KW-0540">Nuclease</keyword>
<dbReference type="GO" id="GO:0043139">
    <property type="term" value="F:5'-3' DNA helicase activity"/>
    <property type="evidence" value="ECO:0007669"/>
    <property type="project" value="UniProtKB-UniRule"/>
</dbReference>
<name>A0A370DMV0_9GAMM</name>
<comment type="caution">
    <text evidence="14">The sequence shown here is derived from an EMBL/GenBank/DDBJ whole genome shotgun (WGS) entry which is preliminary data.</text>
</comment>
<evidence type="ECO:0000256" key="3">
    <source>
        <dbReference type="ARBA" id="ARBA00022763"/>
    </source>
</evidence>
<dbReference type="EMBL" id="QFXE01000010">
    <property type="protein sequence ID" value="RDH86235.1"/>
    <property type="molecule type" value="Genomic_DNA"/>
</dbReference>
<dbReference type="InterPro" id="IPR027417">
    <property type="entry name" value="P-loop_NTPase"/>
</dbReference>
<evidence type="ECO:0000256" key="9">
    <source>
        <dbReference type="ARBA" id="ARBA00023204"/>
    </source>
</evidence>
<dbReference type="CDD" id="cd18809">
    <property type="entry name" value="SF1_C_RecD"/>
    <property type="match status" value="1"/>
</dbReference>
<evidence type="ECO:0000256" key="10">
    <source>
        <dbReference type="ARBA" id="ARBA00023235"/>
    </source>
</evidence>
<dbReference type="InterPro" id="IPR006344">
    <property type="entry name" value="RecD"/>
</dbReference>
<evidence type="ECO:0000259" key="13">
    <source>
        <dbReference type="Pfam" id="PF21185"/>
    </source>
</evidence>